<dbReference type="PROSITE" id="PS51125">
    <property type="entry name" value="NHL"/>
    <property type="match status" value="1"/>
</dbReference>
<dbReference type="PROSITE" id="PS51257">
    <property type="entry name" value="PROKAR_LIPOPROTEIN"/>
    <property type="match status" value="1"/>
</dbReference>
<reference evidence="6" key="1">
    <citation type="submission" date="2016-10" db="EMBL/GenBank/DDBJ databases">
        <authorList>
            <person name="Varghese N."/>
            <person name="Submissions S."/>
        </authorList>
    </citation>
    <scope>NUCLEOTIDE SEQUENCE [LARGE SCALE GENOMIC DNA]</scope>
    <source>
        <strain evidence="6">ATCC 25963</strain>
    </source>
</reference>
<name>A0A1I2GNL0_9BACT</name>
<dbReference type="InterPro" id="IPR015943">
    <property type="entry name" value="WD40/YVTN_repeat-like_dom_sf"/>
</dbReference>
<sequence>MQKYHLDRKFSLVLSNVLVMALAGCNNPTPAETDSDTSTGTTTDGTETDPSATNATPATEPTDSSPTTTDPATDTETTAPTTAGPTTEPSTDTDTTDTDTTDTDTTGEPVSEVVRVWATANPPLLEQDRIVALSPALDAATATLTVMGDVVSIESVAVTQQGHAIITYDAPNSTGGVIIKTDLADNPADGPLGLGDRVIRGPATGLVTPKGVEVGPMGTFLVADTGAPSIKVFEFDAEGDVAPTFEITDLGGSEAVWDVHYVANDDVLYAAGTNGEVQVYEDFSNAMGQTGPDRTIVPVEAGTKVSVNLHGITVVGDNLFLSDVGDPMETTDGQLFRIADPANADGDVEVAQRIEGGDLGNPVDLEVTSGGQATLWVVEKANDKLLRYRPSLLGEDFELVDSIDVSKPESVALATNNRLILAANPAGLDLDAVLEVEVPLIGAPAVSATIDRLGSITSIQSIALAGADGLVGFDGTPASDGAGVFSAPAIVDAADGTAIDAIGTRIWGPGTGLVAPKGMTLNAAGDRLFVADLGDSSIKVFDPVTFGDAPPLFVIAELGGGAVWDIDYDDANDRLFAAGVDGTVRVFDAALADEGASGPARTFTPANDNDEVIGVNLHGIQYDPASKTLFLTDVGDVMSDSDGAIYLIADADAAEGNVAVTALIAGDQTHLGNPVDLAFDGKHLYVAEKAQSRVLRYSDILGLTGAQNVAEDAFIEVTNAESVRLEFSKP</sequence>
<accession>A0A1I2GNL0</accession>
<evidence type="ECO:0008006" key="7">
    <source>
        <dbReference type="Google" id="ProtNLM"/>
    </source>
</evidence>
<gene>
    <name evidence="5" type="ORF">SAMN02745121_07386</name>
</gene>
<organism evidence="5 6">
    <name type="scientific">Nannocystis exedens</name>
    <dbReference type="NCBI Taxonomy" id="54"/>
    <lineage>
        <taxon>Bacteria</taxon>
        <taxon>Pseudomonadati</taxon>
        <taxon>Myxococcota</taxon>
        <taxon>Polyangia</taxon>
        <taxon>Nannocystales</taxon>
        <taxon>Nannocystaceae</taxon>
        <taxon>Nannocystis</taxon>
    </lineage>
</organism>
<dbReference type="Proteomes" id="UP000199400">
    <property type="component" value="Unassembled WGS sequence"/>
</dbReference>
<dbReference type="SUPFAM" id="SSF63825">
    <property type="entry name" value="YWTD domain"/>
    <property type="match status" value="1"/>
</dbReference>
<feature type="repeat" description="NHL" evidence="2">
    <location>
        <begin position="200"/>
        <end position="236"/>
    </location>
</feature>
<keyword evidence="1" id="KW-0677">Repeat</keyword>
<evidence type="ECO:0000313" key="6">
    <source>
        <dbReference type="Proteomes" id="UP000199400"/>
    </source>
</evidence>
<keyword evidence="6" id="KW-1185">Reference proteome</keyword>
<protein>
    <recommendedName>
        <fullName evidence="7">DNA-binding beta-propeller fold protein YncE</fullName>
    </recommendedName>
</protein>
<dbReference type="SMART" id="SM00320">
    <property type="entry name" value="WD40"/>
    <property type="match status" value="2"/>
</dbReference>
<dbReference type="SUPFAM" id="SSF101898">
    <property type="entry name" value="NHL repeat"/>
    <property type="match status" value="1"/>
</dbReference>
<dbReference type="STRING" id="54.SAMN02745121_07386"/>
<dbReference type="AlphaFoldDB" id="A0A1I2GNL0"/>
<feature type="compositionally biased region" description="Low complexity" evidence="3">
    <location>
        <begin position="36"/>
        <end position="93"/>
    </location>
</feature>
<keyword evidence="4" id="KW-0732">Signal</keyword>
<dbReference type="InterPro" id="IPR001258">
    <property type="entry name" value="NHL_repeat"/>
</dbReference>
<feature type="signal peptide" evidence="4">
    <location>
        <begin position="1"/>
        <end position="31"/>
    </location>
</feature>
<proteinExistence type="predicted"/>
<evidence type="ECO:0000256" key="3">
    <source>
        <dbReference type="SAM" id="MobiDB-lite"/>
    </source>
</evidence>
<dbReference type="InterPro" id="IPR001680">
    <property type="entry name" value="WD40_rpt"/>
</dbReference>
<evidence type="ECO:0000256" key="2">
    <source>
        <dbReference type="PROSITE-ProRule" id="PRU00504"/>
    </source>
</evidence>
<evidence type="ECO:0000313" key="5">
    <source>
        <dbReference type="EMBL" id="SFF18171.1"/>
    </source>
</evidence>
<dbReference type="EMBL" id="FOMX01000033">
    <property type="protein sequence ID" value="SFF18171.1"/>
    <property type="molecule type" value="Genomic_DNA"/>
</dbReference>
<feature type="region of interest" description="Disordered" evidence="3">
    <location>
        <begin position="27"/>
        <end position="111"/>
    </location>
</feature>
<evidence type="ECO:0000256" key="4">
    <source>
        <dbReference type="SAM" id="SignalP"/>
    </source>
</evidence>
<feature type="chain" id="PRO_5011795960" description="DNA-binding beta-propeller fold protein YncE" evidence="4">
    <location>
        <begin position="32"/>
        <end position="730"/>
    </location>
</feature>
<dbReference type="Gene3D" id="2.130.10.10">
    <property type="entry name" value="YVTN repeat-like/Quinoprotein amine dehydrogenase"/>
    <property type="match status" value="1"/>
</dbReference>
<evidence type="ECO:0000256" key="1">
    <source>
        <dbReference type="ARBA" id="ARBA00022737"/>
    </source>
</evidence>